<dbReference type="RefSeq" id="WP_242857400.1">
    <property type="nucleotide sequence ID" value="NZ_CALICV010000031.1"/>
</dbReference>
<gene>
    <name evidence="2" type="ORF">IB211_00389</name>
</gene>
<reference evidence="2 3" key="1">
    <citation type="journal article" date="2015" name="Nat. Commun.">
        <title>Production of butyrate from lysine and the Amadori product fructoselysine by a human gut commensal.</title>
        <authorList>
            <person name="Bui T.P."/>
            <person name="Ritari J."/>
            <person name="Boeren S."/>
            <person name="de Waard P."/>
            <person name="Plugge C.M."/>
            <person name="de Vos W.M."/>
        </authorList>
    </citation>
    <scope>NUCLEOTIDE SEQUENCE [LARGE SCALE GENOMIC DNA]</scope>
    <source>
        <strain evidence="2 3">AF211</strain>
    </source>
</reference>
<reference evidence="3" key="2">
    <citation type="submission" date="2015-04" db="EMBL/GenBank/DDBJ databases">
        <title>A butyrogenic pathway from the amino acid lysine in a human gut commensal.</title>
        <authorList>
            <person name="de Vos W.M."/>
            <person name="Bui N.T.P."/>
            <person name="Plugge C.M."/>
            <person name="Ritari J."/>
        </authorList>
    </citation>
    <scope>NUCLEOTIDE SEQUENCE [LARGE SCALE GENOMIC DNA]</scope>
    <source>
        <strain evidence="3">AF211</strain>
    </source>
</reference>
<dbReference type="PANTHER" id="PTHR42924">
    <property type="entry name" value="EXONUCLEASE"/>
    <property type="match status" value="1"/>
</dbReference>
<evidence type="ECO:0000259" key="1">
    <source>
        <dbReference type="SMART" id="SM00481"/>
    </source>
</evidence>
<evidence type="ECO:0000313" key="2">
    <source>
        <dbReference type="EMBL" id="ALP92784.1"/>
    </source>
</evidence>
<protein>
    <submittedName>
        <fullName evidence="2">Metal-dependent phosphoesterases (PHP family)</fullName>
    </submittedName>
</protein>
<organism evidence="2 3">
    <name type="scientific">Intestinimonas butyriciproducens</name>
    <dbReference type="NCBI Taxonomy" id="1297617"/>
    <lineage>
        <taxon>Bacteria</taxon>
        <taxon>Bacillati</taxon>
        <taxon>Bacillota</taxon>
        <taxon>Clostridia</taxon>
        <taxon>Eubacteriales</taxon>
        <taxon>Intestinimonas</taxon>
    </lineage>
</organism>
<dbReference type="SMART" id="SM00481">
    <property type="entry name" value="POLIIIAc"/>
    <property type="match status" value="1"/>
</dbReference>
<dbReference type="EMBL" id="CP011307">
    <property type="protein sequence ID" value="ALP92784.1"/>
    <property type="molecule type" value="Genomic_DNA"/>
</dbReference>
<accession>A0A0S2W183</accession>
<sequence>MSEKEGARGIKLHFDFHFHSCLSPCGDEAMTPATIAGMCKLSGLDAAALTDHNTCGNCAAFCQAAEAYGLLALPGMELCTREEVHIVCVFPDLERAGAFQEEVYRSLGEARNDPAIFGRQLYLDADDRVLGEEPRLLAGATAIGVYEVPALVERYGGAAWPAHIDRSSFSLLSNLGLWDPGLGFSLAEVSRNCPPDFVSGRRDLRGVPTITGCDAHYLEQISDAGQVMEVPARSREAVLAWLRRGGA</sequence>
<dbReference type="Pfam" id="PF02811">
    <property type="entry name" value="PHP"/>
    <property type="match status" value="1"/>
</dbReference>
<dbReference type="eggNOG" id="COG0613">
    <property type="taxonomic scope" value="Bacteria"/>
</dbReference>
<dbReference type="Gene3D" id="3.20.20.140">
    <property type="entry name" value="Metal-dependent hydrolases"/>
    <property type="match status" value="1"/>
</dbReference>
<name>A0A0S2W183_9FIRM</name>
<dbReference type="PANTHER" id="PTHR42924:SF3">
    <property type="entry name" value="POLYMERASE_HISTIDINOL PHOSPHATASE N-TERMINAL DOMAIN-CONTAINING PROTEIN"/>
    <property type="match status" value="1"/>
</dbReference>
<dbReference type="InterPro" id="IPR003141">
    <property type="entry name" value="Pol/His_phosphatase_N"/>
</dbReference>
<dbReference type="InterPro" id="IPR004013">
    <property type="entry name" value="PHP_dom"/>
</dbReference>
<dbReference type="KEGG" id="ibu:IB211_00389"/>
<dbReference type="GO" id="GO:0004534">
    <property type="term" value="F:5'-3' RNA exonuclease activity"/>
    <property type="evidence" value="ECO:0007669"/>
    <property type="project" value="TreeGrafter"/>
</dbReference>
<dbReference type="AlphaFoldDB" id="A0A0S2W183"/>
<dbReference type="CDD" id="cd07432">
    <property type="entry name" value="PHP_HisPPase"/>
    <property type="match status" value="1"/>
</dbReference>
<keyword evidence="3" id="KW-1185">Reference proteome</keyword>
<proteinExistence type="predicted"/>
<dbReference type="Proteomes" id="UP000064844">
    <property type="component" value="Chromosome"/>
</dbReference>
<feature type="domain" description="Polymerase/histidinol phosphatase N-terminal" evidence="1">
    <location>
        <begin position="14"/>
        <end position="82"/>
    </location>
</feature>
<dbReference type="STRING" id="1297617.IB211_00389"/>
<dbReference type="InterPro" id="IPR052018">
    <property type="entry name" value="PHP_domain"/>
</dbReference>
<dbReference type="SUPFAM" id="SSF89550">
    <property type="entry name" value="PHP domain-like"/>
    <property type="match status" value="1"/>
</dbReference>
<evidence type="ECO:0000313" key="3">
    <source>
        <dbReference type="Proteomes" id="UP000064844"/>
    </source>
</evidence>
<dbReference type="GO" id="GO:0035312">
    <property type="term" value="F:5'-3' DNA exonuclease activity"/>
    <property type="evidence" value="ECO:0007669"/>
    <property type="project" value="TreeGrafter"/>
</dbReference>
<dbReference type="InterPro" id="IPR016195">
    <property type="entry name" value="Pol/histidinol_Pase-like"/>
</dbReference>